<feature type="compositionally biased region" description="Basic and acidic residues" evidence="4">
    <location>
        <begin position="35"/>
        <end position="45"/>
    </location>
</feature>
<feature type="compositionally biased region" description="Low complexity" evidence="4">
    <location>
        <begin position="117"/>
        <end position="158"/>
    </location>
</feature>
<dbReference type="PROSITE" id="PS50082">
    <property type="entry name" value="WD_REPEATS_2"/>
    <property type="match status" value="3"/>
</dbReference>
<dbReference type="InterPro" id="IPR019775">
    <property type="entry name" value="WD40_repeat_CS"/>
</dbReference>
<evidence type="ECO:0000313" key="5">
    <source>
        <dbReference type="EMBL" id="JAC81448.1"/>
    </source>
</evidence>
<organism evidence="5">
    <name type="scientific">Tetraselmis sp. GSL018</name>
    <dbReference type="NCBI Taxonomy" id="582737"/>
    <lineage>
        <taxon>Eukaryota</taxon>
        <taxon>Viridiplantae</taxon>
        <taxon>Chlorophyta</taxon>
        <taxon>core chlorophytes</taxon>
        <taxon>Chlorodendrophyceae</taxon>
        <taxon>Chlorodendrales</taxon>
        <taxon>Chlorodendraceae</taxon>
        <taxon>Tetraselmis</taxon>
    </lineage>
</organism>
<dbReference type="InterPro" id="IPR050505">
    <property type="entry name" value="WDR55/POC1"/>
</dbReference>
<dbReference type="EMBL" id="GBEZ01003713">
    <property type="protein sequence ID" value="JAC81448.1"/>
    <property type="molecule type" value="Transcribed_RNA"/>
</dbReference>
<dbReference type="InterPro" id="IPR015943">
    <property type="entry name" value="WD40/YVTN_repeat-like_dom_sf"/>
</dbReference>
<accession>A0A061SB07</accession>
<dbReference type="PANTHER" id="PTHR44019:SF23">
    <property type="entry name" value="F-BOX DOMAIN-CONTAINING PROTEIN"/>
    <property type="match status" value="1"/>
</dbReference>
<dbReference type="InterPro" id="IPR036322">
    <property type="entry name" value="WD40_repeat_dom_sf"/>
</dbReference>
<evidence type="ECO:0000256" key="1">
    <source>
        <dbReference type="ARBA" id="ARBA00022574"/>
    </source>
</evidence>
<dbReference type="Pfam" id="PF00400">
    <property type="entry name" value="WD40"/>
    <property type="match status" value="4"/>
</dbReference>
<name>A0A061SB07_9CHLO</name>
<feature type="repeat" description="WD" evidence="3">
    <location>
        <begin position="353"/>
        <end position="398"/>
    </location>
</feature>
<protein>
    <submittedName>
        <fullName evidence="5">Uncharacterized protein</fullName>
    </submittedName>
</protein>
<feature type="repeat" description="WD" evidence="3">
    <location>
        <begin position="311"/>
        <end position="347"/>
    </location>
</feature>
<feature type="compositionally biased region" description="Polar residues" evidence="4">
    <location>
        <begin position="58"/>
        <end position="75"/>
    </location>
</feature>
<evidence type="ECO:0000256" key="4">
    <source>
        <dbReference type="SAM" id="MobiDB-lite"/>
    </source>
</evidence>
<feature type="compositionally biased region" description="Basic and acidic residues" evidence="4">
    <location>
        <begin position="1"/>
        <end position="16"/>
    </location>
</feature>
<dbReference type="InterPro" id="IPR001680">
    <property type="entry name" value="WD40_rpt"/>
</dbReference>
<gene>
    <name evidence="5" type="ORF">TSPGSL018_7908</name>
</gene>
<proteinExistence type="predicted"/>
<feature type="region of interest" description="Disordered" evidence="4">
    <location>
        <begin position="1"/>
        <end position="183"/>
    </location>
</feature>
<evidence type="ECO:0000256" key="2">
    <source>
        <dbReference type="ARBA" id="ARBA00022737"/>
    </source>
</evidence>
<sequence length="519" mass="54631">MSSEKSSHSSALEKLKHSQANKRVPQPPPRHAASRSHEANDKYMDDWEDAYAKLQALHGSQGTRASQASSEAGSSTRRKKWEPPAEGWQDVLPPQPRVPPRPSGERTAPDELEQLHALSISSSSGHRRAAAAASSSSSTAPRAAGRSSAHGRASSAPGPRFPDTVVPAFREGPRDPQGLLTDLSDRPNLCASVDWGAGEAVVGSSDHALYGVDVRSGRLRRTLYTKKHGHTEWVTCVAHSASGKVLSGGMDSKICVWPAHGTVCQTLEGHSASVSQIRVDPGSGLAVSCSYDKSVKVWDVESSRPRLASSLEGHAAPVLELEAGPSGALVSGDRSGNVLVWDLGSGRHSWPMKNVHRGHITSLAWWCDGGGGADVFLSGGQDGCLRAWDRRERSCVASLELHVNEKGVGALSDIIPPLPATSGKIVTAGADGVVRVLDARRPLSELHAVRVTNFVYSCAAAGGLVLVGCGDGALHVIDVELGSTLYALGANQAAVRTVDAAADRIICSGDDGNVILYEF</sequence>
<dbReference type="InterPro" id="IPR020472">
    <property type="entry name" value="WD40_PAC1"/>
</dbReference>
<keyword evidence="1 3" id="KW-0853">WD repeat</keyword>
<dbReference type="PROSITE" id="PS00678">
    <property type="entry name" value="WD_REPEATS_1"/>
    <property type="match status" value="1"/>
</dbReference>
<feature type="repeat" description="WD" evidence="3">
    <location>
        <begin position="267"/>
        <end position="308"/>
    </location>
</feature>
<dbReference type="Gene3D" id="2.130.10.10">
    <property type="entry name" value="YVTN repeat-like/Quinoprotein amine dehydrogenase"/>
    <property type="match status" value="2"/>
</dbReference>
<evidence type="ECO:0000256" key="3">
    <source>
        <dbReference type="PROSITE-ProRule" id="PRU00221"/>
    </source>
</evidence>
<dbReference type="PANTHER" id="PTHR44019">
    <property type="entry name" value="WD REPEAT-CONTAINING PROTEIN 55"/>
    <property type="match status" value="1"/>
</dbReference>
<feature type="compositionally biased region" description="Pro residues" evidence="4">
    <location>
        <begin position="93"/>
        <end position="102"/>
    </location>
</feature>
<keyword evidence="2" id="KW-0677">Repeat</keyword>
<dbReference type="PRINTS" id="PR00320">
    <property type="entry name" value="GPROTEINBRPT"/>
</dbReference>
<dbReference type="PROSITE" id="PS50294">
    <property type="entry name" value="WD_REPEATS_REGION"/>
    <property type="match status" value="1"/>
</dbReference>
<dbReference type="SMART" id="SM00320">
    <property type="entry name" value="WD40"/>
    <property type="match status" value="7"/>
</dbReference>
<dbReference type="SUPFAM" id="SSF50978">
    <property type="entry name" value="WD40 repeat-like"/>
    <property type="match status" value="1"/>
</dbReference>
<reference evidence="5" key="1">
    <citation type="submission" date="2014-05" db="EMBL/GenBank/DDBJ databases">
        <title>The transcriptome of the halophilic microalga Tetraselmis sp. GSL018 isolated from the Great Salt Lake, Utah.</title>
        <authorList>
            <person name="Jinkerson R.E."/>
            <person name="D'Adamo S."/>
            <person name="Posewitz M.C."/>
        </authorList>
    </citation>
    <scope>NUCLEOTIDE SEQUENCE</scope>
    <source>
        <strain evidence="5">GSL018</strain>
    </source>
</reference>
<dbReference type="AlphaFoldDB" id="A0A061SB07"/>